<evidence type="ECO:0000256" key="10">
    <source>
        <dbReference type="ARBA" id="ARBA00023268"/>
    </source>
</evidence>
<keyword evidence="10" id="KW-0511">Multifunctional enzyme</keyword>
<evidence type="ECO:0000313" key="19">
    <source>
        <dbReference type="Proteomes" id="UP000182945"/>
    </source>
</evidence>
<dbReference type="KEGG" id="vhl:BME96_02935"/>
<feature type="compositionally biased region" description="Basic and acidic residues" evidence="14">
    <location>
        <begin position="823"/>
        <end position="844"/>
    </location>
</feature>
<feature type="domain" description="Glycosyl transferase family 51" evidence="17">
    <location>
        <begin position="82"/>
        <end position="254"/>
    </location>
</feature>
<evidence type="ECO:0000256" key="12">
    <source>
        <dbReference type="ARBA" id="ARBA00034000"/>
    </source>
</evidence>
<dbReference type="GO" id="GO:0009252">
    <property type="term" value="P:peptidoglycan biosynthetic process"/>
    <property type="evidence" value="ECO:0007669"/>
    <property type="project" value="UniProtKB-KW"/>
</dbReference>
<feature type="domain" description="Penicillin-binding protein transpeptidase" evidence="16">
    <location>
        <begin position="346"/>
        <end position="626"/>
    </location>
</feature>
<evidence type="ECO:0000259" key="17">
    <source>
        <dbReference type="Pfam" id="PF00912"/>
    </source>
</evidence>
<dbReference type="InterPro" id="IPR050396">
    <property type="entry name" value="Glycosyltr_51/Transpeptidase"/>
</dbReference>
<keyword evidence="4" id="KW-0645">Protease</keyword>
<comment type="catalytic activity">
    <reaction evidence="12">
        <text>Preferential cleavage: (Ac)2-L-Lys-D-Ala-|-D-Ala. Also transpeptidation of peptidyl-alanyl moieties that are N-acyl substituents of D-alanine.</text>
        <dbReference type="EC" id="3.4.16.4"/>
    </reaction>
</comment>
<name>A0AAC9NJQ2_VIRHA</name>
<keyword evidence="9" id="KW-0573">Peptidoglycan synthesis</keyword>
<dbReference type="InterPro" id="IPR012338">
    <property type="entry name" value="Beta-lactam/transpept-like"/>
</dbReference>
<feature type="region of interest" description="Disordered" evidence="14">
    <location>
        <begin position="1"/>
        <end position="20"/>
    </location>
</feature>
<dbReference type="GO" id="GO:0030288">
    <property type="term" value="C:outer membrane-bounded periplasmic space"/>
    <property type="evidence" value="ECO:0007669"/>
    <property type="project" value="TreeGrafter"/>
</dbReference>
<dbReference type="GO" id="GO:0008955">
    <property type="term" value="F:peptidoglycan glycosyltransferase activity"/>
    <property type="evidence" value="ECO:0007669"/>
    <property type="project" value="UniProtKB-EC"/>
</dbReference>
<evidence type="ECO:0000256" key="15">
    <source>
        <dbReference type="SAM" id="Phobius"/>
    </source>
</evidence>
<dbReference type="Pfam" id="PF00905">
    <property type="entry name" value="Transpeptidase"/>
    <property type="match status" value="1"/>
</dbReference>
<keyword evidence="7" id="KW-0378">Hydrolase</keyword>
<dbReference type="Pfam" id="PF00912">
    <property type="entry name" value="Transgly"/>
    <property type="match status" value="1"/>
</dbReference>
<dbReference type="InterPro" id="IPR023346">
    <property type="entry name" value="Lysozyme-like_dom_sf"/>
</dbReference>
<evidence type="ECO:0000256" key="5">
    <source>
        <dbReference type="ARBA" id="ARBA00022676"/>
    </source>
</evidence>
<dbReference type="PANTHER" id="PTHR32282:SF29">
    <property type="entry name" value="PENICILLIN-BINDING PROTEIN 1A"/>
    <property type="match status" value="1"/>
</dbReference>
<evidence type="ECO:0000256" key="14">
    <source>
        <dbReference type="SAM" id="MobiDB-lite"/>
    </source>
</evidence>
<accession>A0AAC9NJQ2</accession>
<keyword evidence="15" id="KW-0472">Membrane</keyword>
<feature type="compositionally biased region" description="Basic and acidic residues" evidence="14">
    <location>
        <begin position="685"/>
        <end position="791"/>
    </location>
</feature>
<feature type="transmembrane region" description="Helical" evidence="15">
    <location>
        <begin position="28"/>
        <end position="55"/>
    </location>
</feature>
<dbReference type="AlphaFoldDB" id="A0AAC9NJQ2"/>
<dbReference type="InterPro" id="IPR001264">
    <property type="entry name" value="Glyco_trans_51"/>
</dbReference>
<protein>
    <submittedName>
        <fullName evidence="18">Primosomal protein</fullName>
    </submittedName>
</protein>
<reference evidence="18 19" key="1">
    <citation type="submission" date="2016-11" db="EMBL/GenBank/DDBJ databases">
        <title>Complete genome sequencing of Virgibacillus halodenitrificans PDB-F2.</title>
        <authorList>
            <person name="Sun Z."/>
            <person name="Zhou Y."/>
            <person name="Li H."/>
        </authorList>
    </citation>
    <scope>NUCLEOTIDE SEQUENCE [LARGE SCALE GENOMIC DNA]</scope>
    <source>
        <strain evidence="18 19">PDB-F2</strain>
    </source>
</reference>
<feature type="compositionally biased region" description="Basic and acidic residues" evidence="14">
    <location>
        <begin position="801"/>
        <end position="814"/>
    </location>
</feature>
<dbReference type="GO" id="GO:0071555">
    <property type="term" value="P:cell wall organization"/>
    <property type="evidence" value="ECO:0007669"/>
    <property type="project" value="UniProtKB-KW"/>
</dbReference>
<dbReference type="GO" id="GO:0008658">
    <property type="term" value="F:penicillin binding"/>
    <property type="evidence" value="ECO:0007669"/>
    <property type="project" value="InterPro"/>
</dbReference>
<comment type="similarity">
    <text evidence="1">In the C-terminal section; belongs to the transpeptidase family.</text>
</comment>
<gene>
    <name evidence="18" type="ORF">BME96_02935</name>
</gene>
<dbReference type="EMBL" id="CP017962">
    <property type="protein sequence ID" value="APC47198.1"/>
    <property type="molecule type" value="Genomic_DNA"/>
</dbReference>
<dbReference type="Gene3D" id="1.10.3810.10">
    <property type="entry name" value="Biosynthetic peptidoglycan transglycosylase-like"/>
    <property type="match status" value="1"/>
</dbReference>
<evidence type="ECO:0000256" key="3">
    <source>
        <dbReference type="ARBA" id="ARBA00022645"/>
    </source>
</evidence>
<dbReference type="InterPro" id="IPR036950">
    <property type="entry name" value="PBP_transglycosylase"/>
</dbReference>
<evidence type="ECO:0000256" key="2">
    <source>
        <dbReference type="ARBA" id="ARBA00007739"/>
    </source>
</evidence>
<evidence type="ECO:0000256" key="7">
    <source>
        <dbReference type="ARBA" id="ARBA00022801"/>
    </source>
</evidence>
<dbReference type="GO" id="GO:0006508">
    <property type="term" value="P:proteolysis"/>
    <property type="evidence" value="ECO:0007669"/>
    <property type="project" value="UniProtKB-KW"/>
</dbReference>
<dbReference type="FunFam" id="1.10.3810.10:FF:000001">
    <property type="entry name" value="Penicillin-binding protein 1A"/>
    <property type="match status" value="1"/>
</dbReference>
<dbReference type="InterPro" id="IPR001460">
    <property type="entry name" value="PCN-bd_Tpept"/>
</dbReference>
<keyword evidence="15" id="KW-0812">Transmembrane</keyword>
<keyword evidence="6" id="KW-0808">Transferase</keyword>
<comment type="similarity">
    <text evidence="2">In the N-terminal section; belongs to the glycosyltransferase 51 family.</text>
</comment>
<evidence type="ECO:0000256" key="11">
    <source>
        <dbReference type="ARBA" id="ARBA00023316"/>
    </source>
</evidence>
<keyword evidence="15" id="KW-1133">Transmembrane helix</keyword>
<feature type="region of interest" description="Disordered" evidence="14">
    <location>
        <begin position="667"/>
        <end position="844"/>
    </location>
</feature>
<evidence type="ECO:0000313" key="18">
    <source>
        <dbReference type="EMBL" id="APC47198.1"/>
    </source>
</evidence>
<evidence type="ECO:0000256" key="1">
    <source>
        <dbReference type="ARBA" id="ARBA00007090"/>
    </source>
</evidence>
<evidence type="ECO:0000256" key="8">
    <source>
        <dbReference type="ARBA" id="ARBA00022960"/>
    </source>
</evidence>
<dbReference type="SUPFAM" id="SSF56601">
    <property type="entry name" value="beta-lactamase/transpeptidase-like"/>
    <property type="match status" value="1"/>
</dbReference>
<keyword evidence="11" id="KW-0961">Cell wall biogenesis/degradation</keyword>
<dbReference type="GeneID" id="71513338"/>
<keyword evidence="3" id="KW-0121">Carboxypeptidase</keyword>
<evidence type="ECO:0000259" key="16">
    <source>
        <dbReference type="Pfam" id="PF00905"/>
    </source>
</evidence>
<dbReference type="GO" id="GO:0008360">
    <property type="term" value="P:regulation of cell shape"/>
    <property type="evidence" value="ECO:0007669"/>
    <property type="project" value="UniProtKB-KW"/>
</dbReference>
<proteinExistence type="inferred from homology"/>
<dbReference type="NCBIfam" id="TIGR02074">
    <property type="entry name" value="PBP_1a_fam"/>
    <property type="match status" value="1"/>
</dbReference>
<organism evidence="18 19">
    <name type="scientific">Virgibacillus halodenitrificans</name>
    <name type="common">Bacillus halodenitrificans</name>
    <dbReference type="NCBI Taxonomy" id="1482"/>
    <lineage>
        <taxon>Bacteria</taxon>
        <taxon>Bacillati</taxon>
        <taxon>Bacillota</taxon>
        <taxon>Bacilli</taxon>
        <taxon>Bacillales</taxon>
        <taxon>Bacillaceae</taxon>
        <taxon>Virgibacillus</taxon>
    </lineage>
</organism>
<dbReference type="GO" id="GO:0009002">
    <property type="term" value="F:serine-type D-Ala-D-Ala carboxypeptidase activity"/>
    <property type="evidence" value="ECO:0007669"/>
    <property type="project" value="UniProtKB-EC"/>
</dbReference>
<dbReference type="SUPFAM" id="SSF53955">
    <property type="entry name" value="Lysozyme-like"/>
    <property type="match status" value="1"/>
</dbReference>
<evidence type="ECO:0000256" key="9">
    <source>
        <dbReference type="ARBA" id="ARBA00022984"/>
    </source>
</evidence>
<dbReference type="Gene3D" id="3.40.710.10">
    <property type="entry name" value="DD-peptidase/beta-lactamase superfamily"/>
    <property type="match status" value="1"/>
</dbReference>
<dbReference type="PANTHER" id="PTHR32282">
    <property type="entry name" value="BINDING PROTEIN TRANSPEPTIDASE, PUTATIVE-RELATED"/>
    <property type="match status" value="1"/>
</dbReference>
<evidence type="ECO:0000256" key="13">
    <source>
        <dbReference type="ARBA" id="ARBA00049902"/>
    </source>
</evidence>
<dbReference type="Proteomes" id="UP000182945">
    <property type="component" value="Chromosome"/>
</dbReference>
<comment type="catalytic activity">
    <reaction evidence="13">
        <text>[GlcNAc-(1-&gt;4)-Mur2Ac(oyl-L-Ala-gamma-D-Glu-L-Lys-D-Ala-D-Ala)](n)-di-trans,octa-cis-undecaprenyl diphosphate + beta-D-GlcNAc-(1-&gt;4)-Mur2Ac(oyl-L-Ala-gamma-D-Glu-L-Lys-D-Ala-D-Ala)-di-trans,octa-cis-undecaprenyl diphosphate = [GlcNAc-(1-&gt;4)-Mur2Ac(oyl-L-Ala-gamma-D-Glu-L-Lys-D-Ala-D-Ala)](n+1)-di-trans,octa-cis-undecaprenyl diphosphate + di-trans,octa-cis-undecaprenyl diphosphate + H(+)</text>
        <dbReference type="Rhea" id="RHEA:23708"/>
        <dbReference type="Rhea" id="RHEA-COMP:9602"/>
        <dbReference type="Rhea" id="RHEA-COMP:9603"/>
        <dbReference type="ChEBI" id="CHEBI:15378"/>
        <dbReference type="ChEBI" id="CHEBI:58405"/>
        <dbReference type="ChEBI" id="CHEBI:60033"/>
        <dbReference type="ChEBI" id="CHEBI:78435"/>
        <dbReference type="EC" id="2.4.99.28"/>
    </reaction>
</comment>
<keyword evidence="8" id="KW-0133">Cell shape</keyword>
<sequence>MSEDLQSRQQYKKEKKKGKKEKSKSRKILFRTFLAFVLIAVLAIGLGGYTVIAYISDAPEITPAQLENPQSSTIYDMNDQEVTDVAGKEYREIVPLNKIPKHVQNAFIAVEDVRFWEHGGVDIKRIGGAVLANLKNGFGAEGASTITQQLVKKSFLSPEKTIERKVQEAYLAVKMEEKYTKKEILEMYLNKIYFGEGAYGVSTAAEVYFGKSVDELTTSEAALLAGLPQRPSGYNPYKHPELAKKRRDTVISLMEKHGFISAEESEKAQSTAVKDMLTEQKDNTSYDSYIDQVIYELKKNGISEKDLYTSGLKIYTTLDPKAQKFTDKVLTTDEYISYPDDKLKAGVVLLDTKSGAIRAIGGDRSPGEEDIKKGYNYATQLRRQPGSTAKPIMAYGPAIEKLKWSTYKQIKDEEVEINGKTFRNWDRRFHGEISMRTALQWSYNIPAIKTMQEVGPENAKEFAGKLGINLENVYPSYAIGGFEHGTSPLHMAGAYAAFGNKGEYNKPHTIRKVVYPEGKEENFQPKSVKAMSDYTAYMVTDMLKTVVKEGTGTMANIPGLPLAGKTGTKMLPEHIQGEGVSDAWFAGYTTDYTAAVWTGYDKTTQETYIKKEDDDISKLIFKYIMEEVSKEKETADFEKPSSVVEVEIDKETGLKANKYTPEENTVTELFVKGTVPETKPIPVPDKPEPKEKEDKKEKDKEKDKEDKEKEKDKKEQEQEKKEQEQKEKEQEKKDKKDEEDKKDKKEEKNKDQEQKDDQGKDQEQDQENKDDQQDNEKKEEGSTGDGSNKEDKEDESSSGNKTDEQSDGGRKEDVTSQSNSPNKTEDSTDAQKKDSSSTEKDTGG</sequence>
<evidence type="ECO:0000256" key="6">
    <source>
        <dbReference type="ARBA" id="ARBA00022679"/>
    </source>
</evidence>
<dbReference type="RefSeq" id="WP_071648237.1">
    <property type="nucleotide sequence ID" value="NZ_CP017962.1"/>
</dbReference>
<keyword evidence="5" id="KW-0328">Glycosyltransferase</keyword>
<evidence type="ECO:0000256" key="4">
    <source>
        <dbReference type="ARBA" id="ARBA00022670"/>
    </source>
</evidence>